<name>A0A9D4XUY6_PEA</name>
<protein>
    <recommendedName>
        <fullName evidence="4">DEUBAD domain-containing protein</fullName>
    </recommendedName>
</protein>
<evidence type="ECO:0000259" key="4">
    <source>
        <dbReference type="PROSITE" id="PS51916"/>
    </source>
</evidence>
<dbReference type="EMBL" id="JAMSHJ010000003">
    <property type="protein sequence ID" value="KAI5427978.1"/>
    <property type="molecule type" value="Genomic_DNA"/>
</dbReference>
<dbReference type="GO" id="GO:0031011">
    <property type="term" value="C:Ino80 complex"/>
    <property type="evidence" value="ECO:0007669"/>
    <property type="project" value="InterPro"/>
</dbReference>
<organism evidence="5 6">
    <name type="scientific">Pisum sativum</name>
    <name type="common">Garden pea</name>
    <name type="synonym">Lathyrus oleraceus</name>
    <dbReference type="NCBI Taxonomy" id="3888"/>
    <lineage>
        <taxon>Eukaryota</taxon>
        <taxon>Viridiplantae</taxon>
        <taxon>Streptophyta</taxon>
        <taxon>Embryophyta</taxon>
        <taxon>Tracheophyta</taxon>
        <taxon>Spermatophyta</taxon>
        <taxon>Magnoliopsida</taxon>
        <taxon>eudicotyledons</taxon>
        <taxon>Gunneridae</taxon>
        <taxon>Pentapetalae</taxon>
        <taxon>rosids</taxon>
        <taxon>fabids</taxon>
        <taxon>Fabales</taxon>
        <taxon>Fabaceae</taxon>
        <taxon>Papilionoideae</taxon>
        <taxon>50 kb inversion clade</taxon>
        <taxon>NPAAA clade</taxon>
        <taxon>Hologalegina</taxon>
        <taxon>IRL clade</taxon>
        <taxon>Fabeae</taxon>
        <taxon>Lathyrus</taxon>
    </lineage>
</organism>
<comment type="caution">
    <text evidence="5">The sequence shown here is derived from an EMBL/GenBank/DDBJ whole genome shotgun (WGS) entry which is preliminary data.</text>
</comment>
<dbReference type="Gramene" id="Psat03G0311800-T1">
    <property type="protein sequence ID" value="KAI5427978.1"/>
    <property type="gene ID" value="KIW84_033118"/>
</dbReference>
<dbReference type="Gramene" id="Psat3g093080.1">
    <property type="protein sequence ID" value="Psat3g093080.1.cds"/>
    <property type="gene ID" value="Psat3g093080"/>
</dbReference>
<keyword evidence="2" id="KW-0539">Nucleus</keyword>
<dbReference type="InterPro" id="IPR024867">
    <property type="entry name" value="NFRKB"/>
</dbReference>
<evidence type="ECO:0000256" key="3">
    <source>
        <dbReference type="SAM" id="MobiDB-lite"/>
    </source>
</evidence>
<dbReference type="Proteomes" id="UP001058974">
    <property type="component" value="Chromosome 3"/>
</dbReference>
<reference evidence="5 6" key="1">
    <citation type="journal article" date="2022" name="Nat. Genet.">
        <title>Improved pea reference genome and pan-genome highlight genomic features and evolutionary characteristics.</title>
        <authorList>
            <person name="Yang T."/>
            <person name="Liu R."/>
            <person name="Luo Y."/>
            <person name="Hu S."/>
            <person name="Wang D."/>
            <person name="Wang C."/>
            <person name="Pandey M.K."/>
            <person name="Ge S."/>
            <person name="Xu Q."/>
            <person name="Li N."/>
            <person name="Li G."/>
            <person name="Huang Y."/>
            <person name="Saxena R.K."/>
            <person name="Ji Y."/>
            <person name="Li M."/>
            <person name="Yan X."/>
            <person name="He Y."/>
            <person name="Liu Y."/>
            <person name="Wang X."/>
            <person name="Xiang C."/>
            <person name="Varshney R.K."/>
            <person name="Ding H."/>
            <person name="Gao S."/>
            <person name="Zong X."/>
        </authorList>
    </citation>
    <scope>NUCLEOTIDE SEQUENCE [LARGE SCALE GENOMIC DNA]</scope>
    <source>
        <strain evidence="5 6">cv. Zhongwan 6</strain>
    </source>
</reference>
<dbReference type="InterPro" id="IPR044867">
    <property type="entry name" value="DEUBAD_dom"/>
</dbReference>
<evidence type="ECO:0000313" key="5">
    <source>
        <dbReference type="EMBL" id="KAI5427978.1"/>
    </source>
</evidence>
<dbReference type="PROSITE" id="PS51916">
    <property type="entry name" value="DEUBAD"/>
    <property type="match status" value="1"/>
</dbReference>
<feature type="domain" description="DEUBAD" evidence="4">
    <location>
        <begin position="93"/>
        <end position="204"/>
    </location>
</feature>
<dbReference type="PANTHER" id="PTHR13052">
    <property type="entry name" value="NFRKB-RELATED"/>
    <property type="match status" value="1"/>
</dbReference>
<keyword evidence="6" id="KW-1185">Reference proteome</keyword>
<dbReference type="PANTHER" id="PTHR13052:SF2">
    <property type="entry name" value="NUCLEAR FACTOR KAPPA-B-BINDING PROTEIN"/>
    <property type="match status" value="1"/>
</dbReference>
<proteinExistence type="predicted"/>
<dbReference type="OrthoDB" id="70874at2759"/>
<evidence type="ECO:0000256" key="2">
    <source>
        <dbReference type="ARBA" id="ARBA00023242"/>
    </source>
</evidence>
<feature type="region of interest" description="Disordered" evidence="3">
    <location>
        <begin position="441"/>
        <end position="461"/>
    </location>
</feature>
<evidence type="ECO:0000256" key="1">
    <source>
        <dbReference type="ARBA" id="ARBA00004123"/>
    </source>
</evidence>
<dbReference type="Gramene" id="PSAT_LOCUS12868_t1">
    <property type="protein sequence ID" value="CAL5193017.1"/>
    <property type="gene ID" value="PSAT_LOCUS12868"/>
</dbReference>
<dbReference type="CDD" id="cd21865">
    <property type="entry name" value="DEUBAD_NFRKB"/>
    <property type="match status" value="1"/>
</dbReference>
<dbReference type="AlphaFoldDB" id="A0A9D4XUY6"/>
<comment type="subcellular location">
    <subcellularLocation>
        <location evidence="1">Nucleus</location>
    </subcellularLocation>
</comment>
<accession>A0A9D4XUY6</accession>
<sequence>MLMASDQRRKRLNGASMVGYGSLEQCRTKRKNFGPPVQSDLTMKSHISVEWDSNHQRVVAKREQIGISWRQMKPFARFDHNGHEVLADVLAIPGEIFDLDSLSGVLSNEVWNTHLLDNERDFLKQFLPGDLEPHQVVQELLSGDDLHFGNPFLKWGASLCSGELHPDMIVYQEQHLKSDKRAYFSQLRNYHKDMIGFLIKLKERWESCKDPEKDILPNTLRSKNVIEKRKLSNLNEFRDDDHDGNITVTSDSYSWGAEEKAYGDSQISSKGQGDELQKRMMFDRVLGKDFNKGNPRNMMASSDFMINVGGRPNKGGKLPKENIHASDGDKYMSYIKISKKQHELVKGLKLSCKSIPASTLNCVLGDLDNFNAQPYGLFIKEEQKNLHEHWLQLVKKHLPASYASWTERLIEKRAMRNSLLLEMKNKPNVLVEDEDILSTGVQAQDKEDGGFNKQSSLEDKEDSIVSIPENPSLHNSYHSGDDELHHLHIDSKNDILSKGDDALHNKTGLLSIMNSQNDPIDKVASFSSDEDSIARFQESLSLHNSYHISDKELRRLHIDLERSILSKGDDASQNKAGHSRITHFQKDPIGEEASLSYNEDSISRFPENTSVNKSYSSGDEELHSLHIDLEKNILSKVDDASQNKTEHSRIMHSQDDPMGEGAPFSYNEDYVARFPENLSVSKSYHSGDEELHRLHIDLEKNILSKVDVSQNKSEHSRIMNSRDDSIGEGSSNGHAWQAVEMPHSYYDLAATHNYSAGGLSLVNSQMNKDKQIQMIGPESNFHQDTGKELLHRQSADGSFSSYQSPDQVGLIQSLIKDKGVNSYHHEQKRAGLIFQPSNDVPMVDGQFSSHFKESLQTSLTLDQDQRQAGNFYVPENVSGNIYSDAGRYSIPRQDPLSPGNISDWAVSAPRMVAPSQPHVNTGDFIGQPWFSSDPQVQGAWNGSSIGSLSSQSLGTGGNSDQSLFSFLSQCNQLRSSSPYESIRHTDQFLSPRTYGAVDASTHRINAVVPPSSHPLDYLSGRDAPGALVPDDMTWTNLPSQNHVLNDQVAKAYLRSWNR</sequence>
<gene>
    <name evidence="5" type="ORF">KIW84_033118</name>
</gene>
<evidence type="ECO:0000313" key="6">
    <source>
        <dbReference type="Proteomes" id="UP001058974"/>
    </source>
</evidence>